<evidence type="ECO:0000313" key="6">
    <source>
        <dbReference type="EMBL" id="KAG2092496.1"/>
    </source>
</evidence>
<evidence type="ECO:0000256" key="2">
    <source>
        <dbReference type="ARBA" id="ARBA00022692"/>
    </source>
</evidence>
<feature type="transmembrane region" description="Helical" evidence="5">
    <location>
        <begin position="254"/>
        <end position="281"/>
    </location>
</feature>
<organism evidence="6 7">
    <name type="scientific">Suillus discolor</name>
    <dbReference type="NCBI Taxonomy" id="1912936"/>
    <lineage>
        <taxon>Eukaryota</taxon>
        <taxon>Fungi</taxon>
        <taxon>Dikarya</taxon>
        <taxon>Basidiomycota</taxon>
        <taxon>Agaricomycotina</taxon>
        <taxon>Agaricomycetes</taxon>
        <taxon>Agaricomycetidae</taxon>
        <taxon>Boletales</taxon>
        <taxon>Suillineae</taxon>
        <taxon>Suillaceae</taxon>
        <taxon>Suillus</taxon>
    </lineage>
</organism>
<comment type="subcellular location">
    <subcellularLocation>
        <location evidence="1">Membrane</location>
        <topology evidence="1">Multi-pass membrane protein</topology>
    </subcellularLocation>
</comment>
<protein>
    <recommendedName>
        <fullName evidence="8">UbiA prenyltransferase</fullName>
    </recommendedName>
</protein>
<reference evidence="6" key="1">
    <citation type="journal article" date="2020" name="New Phytol.">
        <title>Comparative genomics reveals dynamic genome evolution in host specialist ectomycorrhizal fungi.</title>
        <authorList>
            <person name="Lofgren L.A."/>
            <person name="Nguyen N.H."/>
            <person name="Vilgalys R."/>
            <person name="Ruytinx J."/>
            <person name="Liao H.L."/>
            <person name="Branco S."/>
            <person name="Kuo A."/>
            <person name="LaButti K."/>
            <person name="Lipzen A."/>
            <person name="Andreopoulos W."/>
            <person name="Pangilinan J."/>
            <person name="Riley R."/>
            <person name="Hundley H."/>
            <person name="Na H."/>
            <person name="Barry K."/>
            <person name="Grigoriev I.V."/>
            <person name="Stajich J.E."/>
            <person name="Kennedy P.G."/>
        </authorList>
    </citation>
    <scope>NUCLEOTIDE SEQUENCE</scope>
    <source>
        <strain evidence="6">FC423</strain>
    </source>
</reference>
<dbReference type="GO" id="GO:0016765">
    <property type="term" value="F:transferase activity, transferring alkyl or aryl (other than methyl) groups"/>
    <property type="evidence" value="ECO:0007669"/>
    <property type="project" value="InterPro"/>
</dbReference>
<evidence type="ECO:0000256" key="4">
    <source>
        <dbReference type="ARBA" id="ARBA00023136"/>
    </source>
</evidence>
<feature type="transmembrane region" description="Helical" evidence="5">
    <location>
        <begin position="81"/>
        <end position="101"/>
    </location>
</feature>
<evidence type="ECO:0008006" key="8">
    <source>
        <dbReference type="Google" id="ProtNLM"/>
    </source>
</evidence>
<dbReference type="InterPro" id="IPR000537">
    <property type="entry name" value="UbiA_prenyltransferase"/>
</dbReference>
<keyword evidence="7" id="KW-1185">Reference proteome</keyword>
<evidence type="ECO:0000256" key="1">
    <source>
        <dbReference type="ARBA" id="ARBA00004141"/>
    </source>
</evidence>
<keyword evidence="3 5" id="KW-1133">Transmembrane helix</keyword>
<comment type="caution">
    <text evidence="6">The sequence shown here is derived from an EMBL/GenBank/DDBJ whole genome shotgun (WGS) entry which is preliminary data.</text>
</comment>
<gene>
    <name evidence="6" type="ORF">F5147DRAFT_642845</name>
</gene>
<dbReference type="RefSeq" id="XP_041286869.1">
    <property type="nucleotide sequence ID" value="XM_041433105.1"/>
</dbReference>
<proteinExistence type="predicted"/>
<accession>A0A9P7EWM8</accession>
<dbReference type="GeneID" id="64695364"/>
<dbReference type="Pfam" id="PF01040">
    <property type="entry name" value="UbiA"/>
    <property type="match status" value="1"/>
</dbReference>
<dbReference type="Proteomes" id="UP000823399">
    <property type="component" value="Unassembled WGS sequence"/>
</dbReference>
<dbReference type="AlphaFoldDB" id="A0A9P7EWM8"/>
<dbReference type="EMBL" id="JABBWM010000090">
    <property type="protein sequence ID" value="KAG2092496.1"/>
    <property type="molecule type" value="Genomic_DNA"/>
</dbReference>
<feature type="transmembrane region" description="Helical" evidence="5">
    <location>
        <begin position="287"/>
        <end position="306"/>
    </location>
</feature>
<evidence type="ECO:0000256" key="5">
    <source>
        <dbReference type="SAM" id="Phobius"/>
    </source>
</evidence>
<feature type="transmembrane region" description="Helical" evidence="5">
    <location>
        <begin position="14"/>
        <end position="36"/>
    </location>
</feature>
<sequence>MATPTVSGFVGAVIIRPVVVAINSLVLASLMSYVIAERLDWRPITICVTCDILAVGIDHFKDQKIVISACGAAVEQRFASLLFLTRMFLVLNASLLVIALCQGSPKMTIITAIFTTPAFLWATPLNPRRIGVVIQRFIPAKHGQEVGYSSSIPGTPFIIKRVPGMKAIFNGIIRGCGIFFVVHSALQASWKSDFNALPWRIIEIVIWSTVNRIIHSVMTDVRDFDEDEKAGVPTIPVLLGSPLKTRILLTVSQAAVLIASLGNPYILGSSCFMIALVWILGKVSPKVSFFLSIHSQSIFIVMYAVIKCWSL</sequence>
<keyword evidence="2 5" id="KW-0812">Transmembrane</keyword>
<name>A0A9P7EWM8_9AGAM</name>
<evidence type="ECO:0000256" key="3">
    <source>
        <dbReference type="ARBA" id="ARBA00022989"/>
    </source>
</evidence>
<evidence type="ECO:0000313" key="7">
    <source>
        <dbReference type="Proteomes" id="UP000823399"/>
    </source>
</evidence>
<keyword evidence="4 5" id="KW-0472">Membrane</keyword>
<dbReference type="GO" id="GO:0016020">
    <property type="term" value="C:membrane"/>
    <property type="evidence" value="ECO:0007669"/>
    <property type="project" value="UniProtKB-SubCell"/>
</dbReference>
<dbReference type="OrthoDB" id="2637020at2759"/>